<sequence length="193" mass="21977">MNRPAQALYTPPPQRSAYQEAMEEDDFNASLEDSTMDDTPQSSQSDDQEKTPAADANNDVVAQLAAYDITMIDLAALQVEYGETFADEDVPAAEAFAQRKALKHEMGIEYHRMVTTAVNTFHARTRCPTCKQTPITIDYFAMNHSLPKAAWVQWKELCKKMGEQKPEILDEKEWIEYLGEMKASSWQTTRWES</sequence>
<evidence type="ECO:0000313" key="2">
    <source>
        <dbReference type="EMBL" id="KAG4425048.1"/>
    </source>
</evidence>
<comment type="caution">
    <text evidence="2">The sequence shown here is derived from an EMBL/GenBank/DDBJ whole genome shotgun (WGS) entry which is preliminary data.</text>
</comment>
<proteinExistence type="predicted"/>
<name>A0A8H8BVD2_9HELO</name>
<dbReference type="OrthoDB" id="3526026at2759"/>
<gene>
    <name evidence="2" type="ORF">IFR04_001818</name>
</gene>
<evidence type="ECO:0000313" key="3">
    <source>
        <dbReference type="Proteomes" id="UP000664132"/>
    </source>
</evidence>
<dbReference type="EMBL" id="JAFJYH010000014">
    <property type="protein sequence ID" value="KAG4425048.1"/>
    <property type="molecule type" value="Genomic_DNA"/>
</dbReference>
<dbReference type="AlphaFoldDB" id="A0A8H8BVD2"/>
<keyword evidence="3" id="KW-1185">Reference proteome</keyword>
<feature type="region of interest" description="Disordered" evidence="1">
    <location>
        <begin position="1"/>
        <end position="56"/>
    </location>
</feature>
<accession>A0A8H8BVD2</accession>
<evidence type="ECO:0000256" key="1">
    <source>
        <dbReference type="SAM" id="MobiDB-lite"/>
    </source>
</evidence>
<protein>
    <submittedName>
        <fullName evidence="2">Uncharacterized protein</fullName>
    </submittedName>
</protein>
<dbReference type="Proteomes" id="UP000664132">
    <property type="component" value="Unassembled WGS sequence"/>
</dbReference>
<organism evidence="2 3">
    <name type="scientific">Cadophora malorum</name>
    <dbReference type="NCBI Taxonomy" id="108018"/>
    <lineage>
        <taxon>Eukaryota</taxon>
        <taxon>Fungi</taxon>
        <taxon>Dikarya</taxon>
        <taxon>Ascomycota</taxon>
        <taxon>Pezizomycotina</taxon>
        <taxon>Leotiomycetes</taxon>
        <taxon>Helotiales</taxon>
        <taxon>Ploettnerulaceae</taxon>
        <taxon>Cadophora</taxon>
    </lineage>
</organism>
<reference evidence="2" key="1">
    <citation type="submission" date="2021-02" db="EMBL/GenBank/DDBJ databases">
        <title>Genome sequence Cadophora malorum strain M34.</title>
        <authorList>
            <person name="Stefanovic E."/>
            <person name="Vu D."/>
            <person name="Scully C."/>
            <person name="Dijksterhuis J."/>
            <person name="Roader J."/>
            <person name="Houbraken J."/>
        </authorList>
    </citation>
    <scope>NUCLEOTIDE SEQUENCE</scope>
    <source>
        <strain evidence="2">M34</strain>
    </source>
</reference>